<sequence>MVLVVRESHLCLFILLQPNQLWLWNQLQKQKLFKITLGICMKCYQAMVT</sequence>
<reference evidence="1" key="1">
    <citation type="submission" date="2014-09" db="EMBL/GenBank/DDBJ databases">
        <authorList>
            <person name="Magalhaes I.L.F."/>
            <person name="Oliveira U."/>
            <person name="Santos F.R."/>
            <person name="Vidigal T.H.D.A."/>
            <person name="Brescovit A.D."/>
            <person name="Santos A.J."/>
        </authorList>
    </citation>
    <scope>NUCLEOTIDE SEQUENCE</scope>
    <source>
        <tissue evidence="1">Shoot tissue taken approximately 20 cm above the soil surface</tissue>
    </source>
</reference>
<evidence type="ECO:0000313" key="1">
    <source>
        <dbReference type="EMBL" id="JAD98505.1"/>
    </source>
</evidence>
<reference evidence="1" key="2">
    <citation type="journal article" date="2015" name="Data Brief">
        <title>Shoot transcriptome of the giant reed, Arundo donax.</title>
        <authorList>
            <person name="Barrero R.A."/>
            <person name="Guerrero F.D."/>
            <person name="Moolhuijzen P."/>
            <person name="Goolsby J.A."/>
            <person name="Tidwell J."/>
            <person name="Bellgard S.E."/>
            <person name="Bellgard M.I."/>
        </authorList>
    </citation>
    <scope>NUCLEOTIDE SEQUENCE</scope>
    <source>
        <tissue evidence="1">Shoot tissue taken approximately 20 cm above the soil surface</tissue>
    </source>
</reference>
<protein>
    <submittedName>
        <fullName evidence="1">Uncharacterized protein</fullName>
    </submittedName>
</protein>
<dbReference type="EMBL" id="GBRH01199390">
    <property type="protein sequence ID" value="JAD98505.1"/>
    <property type="molecule type" value="Transcribed_RNA"/>
</dbReference>
<proteinExistence type="predicted"/>
<organism evidence="1">
    <name type="scientific">Arundo donax</name>
    <name type="common">Giant reed</name>
    <name type="synonym">Donax arundinaceus</name>
    <dbReference type="NCBI Taxonomy" id="35708"/>
    <lineage>
        <taxon>Eukaryota</taxon>
        <taxon>Viridiplantae</taxon>
        <taxon>Streptophyta</taxon>
        <taxon>Embryophyta</taxon>
        <taxon>Tracheophyta</taxon>
        <taxon>Spermatophyta</taxon>
        <taxon>Magnoliopsida</taxon>
        <taxon>Liliopsida</taxon>
        <taxon>Poales</taxon>
        <taxon>Poaceae</taxon>
        <taxon>PACMAD clade</taxon>
        <taxon>Arundinoideae</taxon>
        <taxon>Arundineae</taxon>
        <taxon>Arundo</taxon>
    </lineage>
</organism>
<dbReference type="AlphaFoldDB" id="A0A0A9EKW1"/>
<accession>A0A0A9EKW1</accession>
<name>A0A0A9EKW1_ARUDO</name>